<dbReference type="Gene3D" id="3.15.20.10">
    <property type="entry name" value="Bactericidal permeability-increasing protein, domain 2"/>
    <property type="match status" value="1"/>
</dbReference>
<evidence type="ECO:0008006" key="4">
    <source>
        <dbReference type="Google" id="ProtNLM"/>
    </source>
</evidence>
<keyword evidence="3" id="KW-1185">Reference proteome</keyword>
<dbReference type="InParanoid" id="Q23WM7"/>
<protein>
    <recommendedName>
        <fullName evidence="4">Transmembrane protein</fullName>
    </recommendedName>
</protein>
<evidence type="ECO:0000313" key="3">
    <source>
        <dbReference type="Proteomes" id="UP000009168"/>
    </source>
</evidence>
<dbReference type="RefSeq" id="XP_001021198.1">
    <property type="nucleotide sequence ID" value="XM_001021198.3"/>
</dbReference>
<dbReference type="KEGG" id="tet:TTHERM_00923180"/>
<dbReference type="InterPro" id="IPR017943">
    <property type="entry name" value="Bactericidal_perm-incr_a/b_dom"/>
</dbReference>
<dbReference type="HOGENOM" id="CLU_588634_0_0_1"/>
<feature type="signal peptide" evidence="1">
    <location>
        <begin position="1"/>
        <end position="20"/>
    </location>
</feature>
<dbReference type="SUPFAM" id="SSF55394">
    <property type="entry name" value="Bactericidal permeability-increasing protein, BPI"/>
    <property type="match status" value="1"/>
</dbReference>
<accession>Q23WM7</accession>
<dbReference type="GeneID" id="7841387"/>
<sequence length="465" mass="53907">MNKLILIGIYLYLNIFTISAQFDGARTVLSLDLLNKVKDETYDELFSNQKLSFIIQPYELNGLARLTDTIVDISIRKEDIQVQGDKNQLGLLVQRADIQLSANLNVASFSQSLRISPSCSFYLLFSFYKNEGNQLLLEKIDIEEFYLSEEGISLPFYFKSSKQYITKLLQLEIKNYLQSHYITRIVDNINQKLIEINSIVVIPNTHVKTQMNFQIPVINKSLLALETNFQFSGDQNLINKSQPQQQSKLFEQIALFENFQSDFTLQISQICIQNLMESLFYHKDLNQEVKLSLSYQNQKILNLNLFFLGISNHLFEDQQIIVSITSTSPPKINLIKNSHIQLFSEQLIDFKVNLEGHDISLFKLKTNINLKISLKLDKKNNISFALEDFKFEDFQFFVNEKEKSSIKIIQPIIEYELGNILKNKLSNQQIIVSNQFFNLQNAQLQVNEDQIQVQGNISFQKIAQM</sequence>
<dbReference type="EMBL" id="GG662607">
    <property type="protein sequence ID" value="EAS00953.1"/>
    <property type="molecule type" value="Genomic_DNA"/>
</dbReference>
<organism evidence="2 3">
    <name type="scientific">Tetrahymena thermophila (strain SB210)</name>
    <dbReference type="NCBI Taxonomy" id="312017"/>
    <lineage>
        <taxon>Eukaryota</taxon>
        <taxon>Sar</taxon>
        <taxon>Alveolata</taxon>
        <taxon>Ciliophora</taxon>
        <taxon>Intramacronucleata</taxon>
        <taxon>Oligohymenophorea</taxon>
        <taxon>Hymenostomatida</taxon>
        <taxon>Tetrahymenina</taxon>
        <taxon>Tetrahymenidae</taxon>
        <taxon>Tetrahymena</taxon>
    </lineage>
</organism>
<evidence type="ECO:0000313" key="2">
    <source>
        <dbReference type="EMBL" id="EAS00953.1"/>
    </source>
</evidence>
<dbReference type="AlphaFoldDB" id="Q23WM7"/>
<name>Q23WM7_TETTS</name>
<dbReference type="Proteomes" id="UP000009168">
    <property type="component" value="Unassembled WGS sequence"/>
</dbReference>
<feature type="chain" id="PRO_5004201897" description="Transmembrane protein" evidence="1">
    <location>
        <begin position="21"/>
        <end position="465"/>
    </location>
</feature>
<dbReference type="GO" id="GO:0008289">
    <property type="term" value="F:lipid binding"/>
    <property type="evidence" value="ECO:0007669"/>
    <property type="project" value="InterPro"/>
</dbReference>
<gene>
    <name evidence="2" type="ORF">TTHERM_00923180</name>
</gene>
<reference evidence="3" key="1">
    <citation type="journal article" date="2006" name="PLoS Biol.">
        <title>Macronuclear genome sequence of the ciliate Tetrahymena thermophila, a model eukaryote.</title>
        <authorList>
            <person name="Eisen J.A."/>
            <person name="Coyne R.S."/>
            <person name="Wu M."/>
            <person name="Wu D."/>
            <person name="Thiagarajan M."/>
            <person name="Wortman J.R."/>
            <person name="Badger J.H."/>
            <person name="Ren Q."/>
            <person name="Amedeo P."/>
            <person name="Jones K.M."/>
            <person name="Tallon L.J."/>
            <person name="Delcher A.L."/>
            <person name="Salzberg S.L."/>
            <person name="Silva J.C."/>
            <person name="Haas B.J."/>
            <person name="Majoros W.H."/>
            <person name="Farzad M."/>
            <person name="Carlton J.M."/>
            <person name="Smith R.K. Jr."/>
            <person name="Garg J."/>
            <person name="Pearlman R.E."/>
            <person name="Karrer K.M."/>
            <person name="Sun L."/>
            <person name="Manning G."/>
            <person name="Elde N.C."/>
            <person name="Turkewitz A.P."/>
            <person name="Asai D.J."/>
            <person name="Wilkes D.E."/>
            <person name="Wang Y."/>
            <person name="Cai H."/>
            <person name="Collins K."/>
            <person name="Stewart B.A."/>
            <person name="Lee S.R."/>
            <person name="Wilamowska K."/>
            <person name="Weinberg Z."/>
            <person name="Ruzzo W.L."/>
            <person name="Wloga D."/>
            <person name="Gaertig J."/>
            <person name="Frankel J."/>
            <person name="Tsao C.-C."/>
            <person name="Gorovsky M.A."/>
            <person name="Keeling P.J."/>
            <person name="Waller R.F."/>
            <person name="Patron N.J."/>
            <person name="Cherry J.M."/>
            <person name="Stover N.A."/>
            <person name="Krieger C.J."/>
            <person name="del Toro C."/>
            <person name="Ryder H.F."/>
            <person name="Williamson S.C."/>
            <person name="Barbeau R.A."/>
            <person name="Hamilton E.P."/>
            <person name="Orias E."/>
        </authorList>
    </citation>
    <scope>NUCLEOTIDE SEQUENCE [LARGE SCALE GENOMIC DNA]</scope>
    <source>
        <strain evidence="3">SB210</strain>
    </source>
</reference>
<proteinExistence type="predicted"/>
<evidence type="ECO:0000256" key="1">
    <source>
        <dbReference type="SAM" id="SignalP"/>
    </source>
</evidence>
<keyword evidence="1" id="KW-0732">Signal</keyword>